<proteinExistence type="predicted"/>
<comment type="caution">
    <text evidence="2">The sequence shown here is derived from an EMBL/GenBank/DDBJ whole genome shotgun (WGS) entry which is preliminary data.</text>
</comment>
<evidence type="ECO:0000313" key="3">
    <source>
        <dbReference type="Proteomes" id="UP000683360"/>
    </source>
</evidence>
<dbReference type="OrthoDB" id="413361at2759"/>
<dbReference type="AlphaFoldDB" id="A0A8S3QFV0"/>
<sequence>MPVHENKFVNYCDSDTDNKNDSDSNVETIENGNNEGQDGNANNEGQDENENNEEQVENAIAGTERPKLADMKTGQTMKYKNAESGNSVMQKLLDALERQQIICSLKDTSEGTIHKARLVARGFEEFNRDDIPKDSPTCGTDSLRLVLAILAQRSSKTRTMDINTAFYKELK</sequence>
<dbReference type="EMBL" id="CAJPWZ010000476">
    <property type="protein sequence ID" value="CAG2194338.1"/>
    <property type="molecule type" value="Genomic_DNA"/>
</dbReference>
<feature type="compositionally biased region" description="Acidic residues" evidence="1">
    <location>
        <begin position="45"/>
        <end position="56"/>
    </location>
</feature>
<evidence type="ECO:0000256" key="1">
    <source>
        <dbReference type="SAM" id="MobiDB-lite"/>
    </source>
</evidence>
<accession>A0A8S3QFV0</accession>
<feature type="compositionally biased region" description="Polar residues" evidence="1">
    <location>
        <begin position="26"/>
        <end position="37"/>
    </location>
</feature>
<keyword evidence="3" id="KW-1185">Reference proteome</keyword>
<organism evidence="2 3">
    <name type="scientific">Mytilus edulis</name>
    <name type="common">Blue mussel</name>
    <dbReference type="NCBI Taxonomy" id="6550"/>
    <lineage>
        <taxon>Eukaryota</taxon>
        <taxon>Metazoa</taxon>
        <taxon>Spiralia</taxon>
        <taxon>Lophotrochozoa</taxon>
        <taxon>Mollusca</taxon>
        <taxon>Bivalvia</taxon>
        <taxon>Autobranchia</taxon>
        <taxon>Pteriomorphia</taxon>
        <taxon>Mytilida</taxon>
        <taxon>Mytiloidea</taxon>
        <taxon>Mytilidae</taxon>
        <taxon>Mytilinae</taxon>
        <taxon>Mytilus</taxon>
    </lineage>
</organism>
<gene>
    <name evidence="2" type="ORF">MEDL_9343</name>
</gene>
<reference evidence="2" key="1">
    <citation type="submission" date="2021-03" db="EMBL/GenBank/DDBJ databases">
        <authorList>
            <person name="Bekaert M."/>
        </authorList>
    </citation>
    <scope>NUCLEOTIDE SEQUENCE</scope>
</reference>
<name>A0A8S3QFV0_MYTED</name>
<protein>
    <submittedName>
        <fullName evidence="2">Uncharacterized protein</fullName>
    </submittedName>
</protein>
<evidence type="ECO:0000313" key="2">
    <source>
        <dbReference type="EMBL" id="CAG2194338.1"/>
    </source>
</evidence>
<dbReference type="Proteomes" id="UP000683360">
    <property type="component" value="Unassembled WGS sequence"/>
</dbReference>
<feature type="region of interest" description="Disordered" evidence="1">
    <location>
        <begin position="1"/>
        <end position="73"/>
    </location>
</feature>